<evidence type="ECO:0000313" key="3">
    <source>
        <dbReference type="EMBL" id="CBJ33466.1"/>
    </source>
</evidence>
<proteinExistence type="predicted"/>
<organism evidence="3 4">
    <name type="scientific">Ectocarpus siliculosus</name>
    <name type="common">Brown alga</name>
    <name type="synonym">Conferva siliculosa</name>
    <dbReference type="NCBI Taxonomy" id="2880"/>
    <lineage>
        <taxon>Eukaryota</taxon>
        <taxon>Sar</taxon>
        <taxon>Stramenopiles</taxon>
        <taxon>Ochrophyta</taxon>
        <taxon>PX clade</taxon>
        <taxon>Phaeophyceae</taxon>
        <taxon>Ectocarpales</taxon>
        <taxon>Ectocarpaceae</taxon>
        <taxon>Ectocarpus</taxon>
    </lineage>
</organism>
<dbReference type="PROSITE" id="PS51750">
    <property type="entry name" value="BRO_N"/>
    <property type="match status" value="1"/>
</dbReference>
<name>D7G323_ECTSI</name>
<dbReference type="AlphaFoldDB" id="D7G323"/>
<feature type="compositionally biased region" description="Basic and acidic residues" evidence="1">
    <location>
        <begin position="283"/>
        <end position="296"/>
    </location>
</feature>
<accession>D7G323</accession>
<dbReference type="InParanoid" id="D7G323"/>
<evidence type="ECO:0000259" key="2">
    <source>
        <dbReference type="PROSITE" id="PS51750"/>
    </source>
</evidence>
<dbReference type="OrthoDB" id="7468926at2759"/>
<dbReference type="EMBL" id="FN649760">
    <property type="protein sequence ID" value="CBJ33466.1"/>
    <property type="molecule type" value="Genomic_DNA"/>
</dbReference>
<keyword evidence="4" id="KW-1185">Reference proteome</keyword>
<reference evidence="3 4" key="1">
    <citation type="journal article" date="2010" name="Nature">
        <title>The Ectocarpus genome and the independent evolution of multicellularity in brown algae.</title>
        <authorList>
            <person name="Cock J.M."/>
            <person name="Sterck L."/>
            <person name="Rouze P."/>
            <person name="Scornet D."/>
            <person name="Allen A.E."/>
            <person name="Amoutzias G."/>
            <person name="Anthouard V."/>
            <person name="Artiguenave F."/>
            <person name="Aury J.M."/>
            <person name="Badger J.H."/>
            <person name="Beszteri B."/>
            <person name="Billiau K."/>
            <person name="Bonnet E."/>
            <person name="Bothwell J.H."/>
            <person name="Bowler C."/>
            <person name="Boyen C."/>
            <person name="Brownlee C."/>
            <person name="Carrano C.J."/>
            <person name="Charrier B."/>
            <person name="Cho G.Y."/>
            <person name="Coelho S.M."/>
            <person name="Collen J."/>
            <person name="Corre E."/>
            <person name="Da Silva C."/>
            <person name="Delage L."/>
            <person name="Delaroque N."/>
            <person name="Dittami S.M."/>
            <person name="Doulbeau S."/>
            <person name="Elias M."/>
            <person name="Farnham G."/>
            <person name="Gachon C.M."/>
            <person name="Gschloessl B."/>
            <person name="Heesch S."/>
            <person name="Jabbari K."/>
            <person name="Jubin C."/>
            <person name="Kawai H."/>
            <person name="Kimura K."/>
            <person name="Kloareg B."/>
            <person name="Kupper F.C."/>
            <person name="Lang D."/>
            <person name="Le Bail A."/>
            <person name="Leblanc C."/>
            <person name="Lerouge P."/>
            <person name="Lohr M."/>
            <person name="Lopez P.J."/>
            <person name="Martens C."/>
            <person name="Maumus F."/>
            <person name="Michel G."/>
            <person name="Miranda-Saavedra D."/>
            <person name="Morales J."/>
            <person name="Moreau H."/>
            <person name="Motomura T."/>
            <person name="Nagasato C."/>
            <person name="Napoli C.A."/>
            <person name="Nelson D.R."/>
            <person name="Nyvall-Collen P."/>
            <person name="Peters A.F."/>
            <person name="Pommier C."/>
            <person name="Potin P."/>
            <person name="Poulain J."/>
            <person name="Quesneville H."/>
            <person name="Read B."/>
            <person name="Rensing S.A."/>
            <person name="Ritter A."/>
            <person name="Rousvoal S."/>
            <person name="Samanta M."/>
            <person name="Samson G."/>
            <person name="Schroeder D.C."/>
            <person name="Segurens B."/>
            <person name="Strittmatter M."/>
            <person name="Tonon T."/>
            <person name="Tregear J.W."/>
            <person name="Valentin K."/>
            <person name="von Dassow P."/>
            <person name="Yamagishi T."/>
            <person name="Van de Peer Y."/>
            <person name="Wincker P."/>
        </authorList>
    </citation>
    <scope>NUCLEOTIDE SEQUENCE [LARGE SCALE GENOMIC DNA]</scope>
    <source>
        <strain evidence="4">Ec32 / CCAP1310/4</strain>
    </source>
</reference>
<dbReference type="Proteomes" id="UP000002630">
    <property type="component" value="Unassembled WGS sequence"/>
</dbReference>
<sequence length="463" mass="53514">MDVLKTFVFDNTQYDVDIQIVDGKPIFRADKLGKIIGLKKIRSSIQHFDQDEKVVQPIDTRGGHQDCTFLTEMGVYRLLMRSDKPIARPFQKWVAHVIATIRETGKYELSKQLDDLKRQNDNEKADLLMHYKSQQEMETHSVLLGGFENKKLVYYGKIADIEDGKSLIKIGPTGNIRQRVGSLRNGYGSFTVFRVFECQEHDRFERFLHQHVDIKRYRKPIYNGKVSMETYAMNGEELKKAIGIAIRNVVQYRRDTEQIRDIKDIAEDVVQAEVAKVFGEKRKTRGSEEVQQESKRGHNTSLGPKIQIYTEDGNLVKTFNRLIDTLRDDQWKFDEKIYRAGVVKACEGDFIYAGYRWMKLDRNLDDGTVQQLRPTILKKNIHKGRVALLSSDESEVAELYPDFKTAAEQNGFLSTGALQKRRNKGDKIHGHVIRPWSECGDELQKSYRGPFPDKTTGGRHTRF</sequence>
<feature type="domain" description="Bro-N" evidence="2">
    <location>
        <begin position="1"/>
        <end position="105"/>
    </location>
</feature>
<dbReference type="PANTHER" id="PTHR36180:SF2">
    <property type="entry name" value="BRO FAMILY PROTEIN"/>
    <property type="match status" value="1"/>
</dbReference>
<evidence type="ECO:0000256" key="1">
    <source>
        <dbReference type="SAM" id="MobiDB-lite"/>
    </source>
</evidence>
<protein>
    <submittedName>
        <fullName evidence="3">EsV-1-117</fullName>
    </submittedName>
</protein>
<dbReference type="InterPro" id="IPR003497">
    <property type="entry name" value="BRO_N_domain"/>
</dbReference>
<dbReference type="SMART" id="SM01040">
    <property type="entry name" value="Bro-N"/>
    <property type="match status" value="1"/>
</dbReference>
<dbReference type="Pfam" id="PF02498">
    <property type="entry name" value="Bro-N"/>
    <property type="match status" value="1"/>
</dbReference>
<dbReference type="Pfam" id="PF10544">
    <property type="entry name" value="T5orf172"/>
    <property type="match status" value="1"/>
</dbReference>
<feature type="region of interest" description="Disordered" evidence="1">
    <location>
        <begin position="283"/>
        <end position="303"/>
    </location>
</feature>
<dbReference type="InterPro" id="IPR018306">
    <property type="entry name" value="Phage_T5_Orf172_DNA-bd"/>
</dbReference>
<dbReference type="PANTHER" id="PTHR36180">
    <property type="entry name" value="DNA-BINDING PROTEIN-RELATED-RELATED"/>
    <property type="match status" value="1"/>
</dbReference>
<evidence type="ECO:0000313" key="4">
    <source>
        <dbReference type="Proteomes" id="UP000002630"/>
    </source>
</evidence>
<gene>
    <name evidence="3" type="ORF">Esi_0490_0013</name>
</gene>